<feature type="region of interest" description="Disordered" evidence="8">
    <location>
        <begin position="26"/>
        <end position="50"/>
    </location>
</feature>
<keyword evidence="4" id="KW-0479">Metal-binding</keyword>
<reference evidence="11" key="3">
    <citation type="submission" date="2010-09" db="EMBL/GenBank/DDBJ databases">
        <title>Annotation of Gaeumannomyces graminis var. tritici R3-111a-1.</title>
        <authorList>
            <consortium name="The Broad Institute Genome Sequencing Platform"/>
            <person name="Ma L.-J."/>
            <person name="Dead R."/>
            <person name="Young S.K."/>
            <person name="Zeng Q."/>
            <person name="Gargeya S."/>
            <person name="Fitzgerald M."/>
            <person name="Haas B."/>
            <person name="Abouelleil A."/>
            <person name="Alvarado L."/>
            <person name="Arachchi H.M."/>
            <person name="Berlin A."/>
            <person name="Brown A."/>
            <person name="Chapman S.B."/>
            <person name="Chen Z."/>
            <person name="Dunbar C."/>
            <person name="Freedman E."/>
            <person name="Gearin G."/>
            <person name="Gellesch M."/>
            <person name="Goldberg J."/>
            <person name="Griggs A."/>
            <person name="Gujja S."/>
            <person name="Heiman D."/>
            <person name="Howarth C."/>
            <person name="Larson L."/>
            <person name="Lui A."/>
            <person name="MacDonald P.J.P."/>
            <person name="Mehta T."/>
            <person name="Montmayeur A."/>
            <person name="Murphy C."/>
            <person name="Neiman D."/>
            <person name="Pearson M."/>
            <person name="Priest M."/>
            <person name="Roberts A."/>
            <person name="Saif S."/>
            <person name="Shea T."/>
            <person name="Shenoy N."/>
            <person name="Sisk P."/>
            <person name="Stolte C."/>
            <person name="Sykes S."/>
            <person name="Yandava C."/>
            <person name="Wortman J."/>
            <person name="Nusbaum C."/>
            <person name="Birren B."/>
        </authorList>
    </citation>
    <scope>NUCLEOTIDE SEQUENCE</scope>
    <source>
        <strain evidence="11">R3-111a-1</strain>
    </source>
</reference>
<keyword evidence="5" id="KW-0560">Oxidoreductase</keyword>
<name>J3NL98_GAET3</name>
<dbReference type="EnsemblFungi" id="EJT82072">
    <property type="protein sequence ID" value="EJT82072"/>
    <property type="gene ID" value="GGTG_02046"/>
</dbReference>
<feature type="chain" id="PRO_5015094190" description="Heme haloperoxidase family profile domain-containing protein" evidence="9">
    <location>
        <begin position="20"/>
        <end position="250"/>
    </location>
</feature>
<keyword evidence="6" id="KW-0408">Iron</keyword>
<proteinExistence type="inferred from homology"/>
<dbReference type="Gene3D" id="1.10.489.10">
    <property type="entry name" value="Chloroperoxidase-like"/>
    <property type="match status" value="1"/>
</dbReference>
<dbReference type="EMBL" id="GL385395">
    <property type="protein sequence ID" value="EJT82072.1"/>
    <property type="molecule type" value="Genomic_DNA"/>
</dbReference>
<evidence type="ECO:0000256" key="1">
    <source>
        <dbReference type="ARBA" id="ARBA00001970"/>
    </source>
</evidence>
<dbReference type="AlphaFoldDB" id="J3NL98"/>
<dbReference type="PROSITE" id="PS51405">
    <property type="entry name" value="HEME_HALOPEROXIDASE"/>
    <property type="match status" value="1"/>
</dbReference>
<keyword evidence="13" id="KW-1185">Reference proteome</keyword>
<keyword evidence="2" id="KW-0575">Peroxidase</keyword>
<keyword evidence="3" id="KW-0349">Heme</keyword>
<dbReference type="VEuPathDB" id="FungiDB:GGTG_02046"/>
<evidence type="ECO:0000256" key="3">
    <source>
        <dbReference type="ARBA" id="ARBA00022617"/>
    </source>
</evidence>
<dbReference type="GO" id="GO:0004601">
    <property type="term" value="F:peroxidase activity"/>
    <property type="evidence" value="ECO:0007669"/>
    <property type="project" value="UniProtKB-KW"/>
</dbReference>
<evidence type="ECO:0000256" key="2">
    <source>
        <dbReference type="ARBA" id="ARBA00022559"/>
    </source>
</evidence>
<dbReference type="Pfam" id="PF01328">
    <property type="entry name" value="Peroxidase_2"/>
    <property type="match status" value="1"/>
</dbReference>
<feature type="compositionally biased region" description="Basic and acidic residues" evidence="8">
    <location>
        <begin position="30"/>
        <end position="49"/>
    </location>
</feature>
<evidence type="ECO:0000256" key="7">
    <source>
        <dbReference type="ARBA" id="ARBA00025795"/>
    </source>
</evidence>
<dbReference type="PANTHER" id="PTHR33577:SF19">
    <property type="entry name" value="HEME HALOPEROXIDASE FAMILY PROFILE DOMAIN-CONTAINING PROTEIN-RELATED"/>
    <property type="match status" value="1"/>
</dbReference>
<reference evidence="13" key="1">
    <citation type="submission" date="2010-07" db="EMBL/GenBank/DDBJ databases">
        <title>The genome sequence of Gaeumannomyces graminis var. tritici strain R3-111a-1.</title>
        <authorList>
            <consortium name="The Broad Institute Genome Sequencing Platform"/>
            <person name="Ma L.-J."/>
            <person name="Dead R."/>
            <person name="Young S."/>
            <person name="Zeng Q."/>
            <person name="Koehrsen M."/>
            <person name="Alvarado L."/>
            <person name="Berlin A."/>
            <person name="Chapman S.B."/>
            <person name="Chen Z."/>
            <person name="Freedman E."/>
            <person name="Gellesch M."/>
            <person name="Goldberg J."/>
            <person name="Griggs A."/>
            <person name="Gujja S."/>
            <person name="Heilman E.R."/>
            <person name="Heiman D."/>
            <person name="Hepburn T."/>
            <person name="Howarth C."/>
            <person name="Jen D."/>
            <person name="Larson L."/>
            <person name="Mehta T."/>
            <person name="Neiman D."/>
            <person name="Pearson M."/>
            <person name="Roberts A."/>
            <person name="Saif S."/>
            <person name="Shea T."/>
            <person name="Shenoy N."/>
            <person name="Sisk P."/>
            <person name="Stolte C."/>
            <person name="Sykes S."/>
            <person name="Walk T."/>
            <person name="White J."/>
            <person name="Yandava C."/>
            <person name="Haas B."/>
            <person name="Nusbaum C."/>
            <person name="Birren B."/>
        </authorList>
    </citation>
    <scope>NUCLEOTIDE SEQUENCE [LARGE SCALE GENOMIC DNA]</scope>
    <source>
        <strain evidence="13">R3-111a-1</strain>
    </source>
</reference>
<reference evidence="11" key="2">
    <citation type="submission" date="2010-07" db="EMBL/GenBank/DDBJ databases">
        <authorList>
            <consortium name="The Broad Institute Genome Sequencing Platform"/>
            <consortium name="Broad Institute Genome Sequencing Center for Infectious Disease"/>
            <person name="Ma L.-J."/>
            <person name="Dead R."/>
            <person name="Young S."/>
            <person name="Zeng Q."/>
            <person name="Koehrsen M."/>
            <person name="Alvarado L."/>
            <person name="Berlin A."/>
            <person name="Chapman S.B."/>
            <person name="Chen Z."/>
            <person name="Freedman E."/>
            <person name="Gellesch M."/>
            <person name="Goldberg J."/>
            <person name="Griggs A."/>
            <person name="Gujja S."/>
            <person name="Heilman E.R."/>
            <person name="Heiman D."/>
            <person name="Hepburn T."/>
            <person name="Howarth C."/>
            <person name="Jen D."/>
            <person name="Larson L."/>
            <person name="Mehta T."/>
            <person name="Neiman D."/>
            <person name="Pearson M."/>
            <person name="Roberts A."/>
            <person name="Saif S."/>
            <person name="Shea T."/>
            <person name="Shenoy N."/>
            <person name="Sisk P."/>
            <person name="Stolte C."/>
            <person name="Sykes S."/>
            <person name="Walk T."/>
            <person name="White J."/>
            <person name="Yandava C."/>
            <person name="Haas B."/>
            <person name="Nusbaum C."/>
            <person name="Birren B."/>
        </authorList>
    </citation>
    <scope>NUCLEOTIDE SEQUENCE</scope>
    <source>
        <strain evidence="11">R3-111a-1</strain>
    </source>
</reference>
<gene>
    <name evidence="12" type="primary">20342504</name>
    <name evidence="11" type="ORF">GGTG_02046</name>
</gene>
<protein>
    <recommendedName>
        <fullName evidence="10">Heme haloperoxidase family profile domain-containing protein</fullName>
    </recommendedName>
</protein>
<dbReference type="Proteomes" id="UP000006039">
    <property type="component" value="Unassembled WGS sequence"/>
</dbReference>
<feature type="signal peptide" evidence="9">
    <location>
        <begin position="1"/>
        <end position="19"/>
    </location>
</feature>
<dbReference type="InterPro" id="IPR000028">
    <property type="entry name" value="Chloroperoxidase"/>
</dbReference>
<evidence type="ECO:0000259" key="10">
    <source>
        <dbReference type="PROSITE" id="PS51405"/>
    </source>
</evidence>
<dbReference type="GeneID" id="20342504"/>
<evidence type="ECO:0000313" key="13">
    <source>
        <dbReference type="Proteomes" id="UP000006039"/>
    </source>
</evidence>
<organism evidence="11">
    <name type="scientific">Gaeumannomyces tritici (strain R3-111a-1)</name>
    <name type="common">Wheat and barley take-all root rot fungus</name>
    <name type="synonym">Gaeumannomyces graminis var. tritici</name>
    <dbReference type="NCBI Taxonomy" id="644352"/>
    <lineage>
        <taxon>Eukaryota</taxon>
        <taxon>Fungi</taxon>
        <taxon>Dikarya</taxon>
        <taxon>Ascomycota</taxon>
        <taxon>Pezizomycotina</taxon>
        <taxon>Sordariomycetes</taxon>
        <taxon>Sordariomycetidae</taxon>
        <taxon>Magnaporthales</taxon>
        <taxon>Magnaporthaceae</taxon>
        <taxon>Gaeumannomyces</taxon>
    </lineage>
</organism>
<dbReference type="GO" id="GO:0046872">
    <property type="term" value="F:metal ion binding"/>
    <property type="evidence" value="ECO:0007669"/>
    <property type="project" value="UniProtKB-KW"/>
</dbReference>
<dbReference type="OrthoDB" id="407298at2759"/>
<evidence type="ECO:0000256" key="6">
    <source>
        <dbReference type="ARBA" id="ARBA00023004"/>
    </source>
</evidence>
<sequence length="250" mass="26953">MRFSSIFTVFLTAALSVEAYPSAATSPDELSIRDDDHSWKAPGPNDRRGPCPMVNTLANHGYLPRDGRKINLVNLIKGLDAGVNLDAAATTLVGAVALTTGNLLWFNLDDLNKHRIIEHDGSLSRNDVALGDNHSFNPAIWATTAARFPAGNGTIDIPTAAAARKARLAAAKAANPEFDIGTLGEQFSQIETALYMSVFGNQDTGDARADWVKVMFQEERLPLAEGWTRPANKITISGLNNLRNKINDAA</sequence>
<evidence type="ECO:0000313" key="11">
    <source>
        <dbReference type="EMBL" id="EJT82072.1"/>
    </source>
</evidence>
<keyword evidence="9" id="KW-0732">Signal</keyword>
<accession>J3NL98</accession>
<evidence type="ECO:0000256" key="8">
    <source>
        <dbReference type="SAM" id="MobiDB-lite"/>
    </source>
</evidence>
<dbReference type="RefSeq" id="XP_009218081.1">
    <property type="nucleotide sequence ID" value="XM_009219817.1"/>
</dbReference>
<dbReference type="eggNOG" id="ENOG502S5K7">
    <property type="taxonomic scope" value="Eukaryota"/>
</dbReference>
<reference evidence="12" key="4">
    <citation type="journal article" date="2015" name="G3 (Bethesda)">
        <title>Genome sequences of three phytopathogenic species of the Magnaporthaceae family of fungi.</title>
        <authorList>
            <person name="Okagaki L.H."/>
            <person name="Nunes C.C."/>
            <person name="Sailsbery J."/>
            <person name="Clay B."/>
            <person name="Brown D."/>
            <person name="John T."/>
            <person name="Oh Y."/>
            <person name="Young N."/>
            <person name="Fitzgerald M."/>
            <person name="Haas B.J."/>
            <person name="Zeng Q."/>
            <person name="Young S."/>
            <person name="Adiconis X."/>
            <person name="Fan L."/>
            <person name="Levin J.Z."/>
            <person name="Mitchell T.K."/>
            <person name="Okubara P.A."/>
            <person name="Farman M.L."/>
            <person name="Kohn L.M."/>
            <person name="Birren B."/>
            <person name="Ma L.-J."/>
            <person name="Dean R.A."/>
        </authorList>
    </citation>
    <scope>NUCLEOTIDE SEQUENCE</scope>
    <source>
        <strain evidence="12">R3-111a-1</strain>
    </source>
</reference>
<dbReference type="SUPFAM" id="SSF47571">
    <property type="entry name" value="Cloroperoxidase"/>
    <property type="match status" value="1"/>
</dbReference>
<dbReference type="InterPro" id="IPR036851">
    <property type="entry name" value="Chloroperoxidase-like_sf"/>
</dbReference>
<dbReference type="STRING" id="644352.J3NL98"/>
<comment type="cofactor">
    <cofactor evidence="1">
        <name>heme b</name>
        <dbReference type="ChEBI" id="CHEBI:60344"/>
    </cofactor>
</comment>
<dbReference type="HOGENOM" id="CLU_050230_0_2_1"/>
<dbReference type="PANTHER" id="PTHR33577">
    <property type="entry name" value="STERIGMATOCYSTIN BIOSYNTHESIS PEROXIDASE STCC-RELATED"/>
    <property type="match status" value="1"/>
</dbReference>
<evidence type="ECO:0000256" key="5">
    <source>
        <dbReference type="ARBA" id="ARBA00023002"/>
    </source>
</evidence>
<reference evidence="12" key="5">
    <citation type="submission" date="2018-04" db="UniProtKB">
        <authorList>
            <consortium name="EnsemblFungi"/>
        </authorList>
    </citation>
    <scope>IDENTIFICATION</scope>
    <source>
        <strain evidence="12">R3-111a-1</strain>
    </source>
</reference>
<feature type="domain" description="Heme haloperoxidase family profile" evidence="10">
    <location>
        <begin position="35"/>
        <end position="241"/>
    </location>
</feature>
<evidence type="ECO:0000256" key="4">
    <source>
        <dbReference type="ARBA" id="ARBA00022723"/>
    </source>
</evidence>
<evidence type="ECO:0000313" key="12">
    <source>
        <dbReference type="EnsemblFungi" id="EJT82072"/>
    </source>
</evidence>
<comment type="similarity">
    <text evidence="7">Belongs to the chloroperoxidase family.</text>
</comment>
<evidence type="ECO:0000256" key="9">
    <source>
        <dbReference type="SAM" id="SignalP"/>
    </source>
</evidence>